<dbReference type="GO" id="GO:0016020">
    <property type="term" value="C:membrane"/>
    <property type="evidence" value="ECO:0000318"/>
    <property type="project" value="GO_Central"/>
</dbReference>
<keyword evidence="1" id="KW-1133">Transmembrane helix</keyword>
<dbReference type="AlphaFoldDB" id="A0A022R736"/>
<dbReference type="Proteomes" id="UP000030748">
    <property type="component" value="Unassembled WGS sequence"/>
</dbReference>
<proteinExistence type="predicted"/>
<keyword evidence="1" id="KW-0812">Transmembrane</keyword>
<gene>
    <name evidence="2" type="ORF">MIMGU_mgv1a019183mg</name>
</gene>
<dbReference type="PANTHER" id="PTHR33133:SF3">
    <property type="entry name" value="TRANSMEMBRANE PROTEIN"/>
    <property type="match status" value="1"/>
</dbReference>
<reference evidence="2 3" key="1">
    <citation type="journal article" date="2013" name="Proc. Natl. Acad. Sci. U.S.A.">
        <title>Fine-scale variation in meiotic recombination in Mimulus inferred from population shotgun sequencing.</title>
        <authorList>
            <person name="Hellsten U."/>
            <person name="Wright K.M."/>
            <person name="Jenkins J."/>
            <person name="Shu S."/>
            <person name="Yuan Y."/>
            <person name="Wessler S.R."/>
            <person name="Schmutz J."/>
            <person name="Willis J.H."/>
            <person name="Rokhsar D.S."/>
        </authorList>
    </citation>
    <scope>NUCLEOTIDE SEQUENCE [LARGE SCALE GENOMIC DNA]</scope>
    <source>
        <strain evidence="3">cv. DUN x IM62</strain>
    </source>
</reference>
<feature type="transmembrane region" description="Helical" evidence="1">
    <location>
        <begin position="280"/>
        <end position="300"/>
    </location>
</feature>
<protein>
    <submittedName>
        <fullName evidence="2">Uncharacterized protein</fullName>
    </submittedName>
</protein>
<evidence type="ECO:0000313" key="2">
    <source>
        <dbReference type="EMBL" id="EYU35794.1"/>
    </source>
</evidence>
<dbReference type="EMBL" id="KI630593">
    <property type="protein sequence ID" value="EYU35794.1"/>
    <property type="molecule type" value="Genomic_DNA"/>
</dbReference>
<accession>A0A022R736</accession>
<organism evidence="2 3">
    <name type="scientific">Erythranthe guttata</name>
    <name type="common">Yellow monkey flower</name>
    <name type="synonym">Mimulus guttatus</name>
    <dbReference type="NCBI Taxonomy" id="4155"/>
    <lineage>
        <taxon>Eukaryota</taxon>
        <taxon>Viridiplantae</taxon>
        <taxon>Streptophyta</taxon>
        <taxon>Embryophyta</taxon>
        <taxon>Tracheophyta</taxon>
        <taxon>Spermatophyta</taxon>
        <taxon>Magnoliopsida</taxon>
        <taxon>eudicotyledons</taxon>
        <taxon>Gunneridae</taxon>
        <taxon>Pentapetalae</taxon>
        <taxon>asterids</taxon>
        <taxon>lamiids</taxon>
        <taxon>Lamiales</taxon>
        <taxon>Phrymaceae</taxon>
        <taxon>Erythranthe</taxon>
    </lineage>
</organism>
<evidence type="ECO:0000313" key="3">
    <source>
        <dbReference type="Proteomes" id="UP000030748"/>
    </source>
</evidence>
<feature type="transmembrane region" description="Helical" evidence="1">
    <location>
        <begin position="130"/>
        <end position="150"/>
    </location>
</feature>
<dbReference type="STRING" id="4155.A0A022R736"/>
<dbReference type="eggNOG" id="ENOG502QQZM">
    <property type="taxonomic scope" value="Eukaryota"/>
</dbReference>
<dbReference type="PANTHER" id="PTHR33133">
    <property type="entry name" value="OS08G0107100 PROTEIN-RELATED"/>
    <property type="match status" value="1"/>
</dbReference>
<keyword evidence="1" id="KW-0472">Membrane</keyword>
<name>A0A022R736_ERYGU</name>
<feature type="transmembrane region" description="Helical" evidence="1">
    <location>
        <begin position="229"/>
        <end position="250"/>
    </location>
</feature>
<feature type="transmembrane region" description="Helical" evidence="1">
    <location>
        <begin position="73"/>
        <end position="93"/>
    </location>
</feature>
<feature type="transmembrane region" description="Helical" evidence="1">
    <location>
        <begin position="162"/>
        <end position="195"/>
    </location>
</feature>
<sequence length="313" mass="34089">MRRSIFTFLQNFHRFTAAPSLLLLPYAAATLLSHPLLSSSYIFPIIHGRFTSIFLAAGFPPSSQLFSILNLKLSQTLLSSIFVSPFTLSFLLLSKSSVITSLQKFNSNNYSNKIITIFNRLFVTQICNSLVILSANATCFSLLVIAFNVSDLILGLSSHPRFVLLTSAIGAVVYSVVLANACVVCNLSLILSGLLEKNNNNKKKKNCCGFSSIVDACVVLMRGGGGGGVALSLAVAMNMGMAAIEALFQYRVVRAYYYYYRGDGGDVAALDWPVVLEAVVIAYMYGVVVVLDTIVGFVFLESCELDRCRVMEV</sequence>
<evidence type="ECO:0000256" key="1">
    <source>
        <dbReference type="SAM" id="Phobius"/>
    </source>
</evidence>
<keyword evidence="3" id="KW-1185">Reference proteome</keyword>